<dbReference type="AlphaFoldDB" id="A0AAW9QXC4"/>
<sequence>MESGVRSQEIGVRRNFEKIPIALRQSIKFCRHGMTTGSRPSSALQ</sequence>
<dbReference type="Proteomes" id="UP001328733">
    <property type="component" value="Unassembled WGS sequence"/>
</dbReference>
<comment type="caution">
    <text evidence="1">The sequence shown here is derived from an EMBL/GenBank/DDBJ whole genome shotgun (WGS) entry which is preliminary data.</text>
</comment>
<name>A0AAW9QXC4_9CHRO</name>
<dbReference type="EMBL" id="JBAFSM010000037">
    <property type="protein sequence ID" value="MEG3438937.1"/>
    <property type="molecule type" value="Genomic_DNA"/>
</dbReference>
<proteinExistence type="predicted"/>
<reference evidence="1 2" key="1">
    <citation type="submission" date="2024-01" db="EMBL/GenBank/DDBJ databases">
        <title>Genomic insights into the taxonomy and metabolism of the cyanobacterium Pannus brasiliensis CCIBt3594.</title>
        <authorList>
            <person name="Machado M."/>
            <person name="Botero N.B."/>
            <person name="Andreote A.P.D."/>
            <person name="Feitosa A.M.T."/>
            <person name="Popin R."/>
            <person name="Sivonen K."/>
            <person name="Fiore M.F."/>
        </authorList>
    </citation>
    <scope>NUCLEOTIDE SEQUENCE [LARGE SCALE GENOMIC DNA]</scope>
    <source>
        <strain evidence="1 2">CCIBt3594</strain>
    </source>
</reference>
<organism evidence="1 2">
    <name type="scientific">Pannus brasiliensis CCIBt3594</name>
    <dbReference type="NCBI Taxonomy" id="1427578"/>
    <lineage>
        <taxon>Bacteria</taxon>
        <taxon>Bacillati</taxon>
        <taxon>Cyanobacteriota</taxon>
        <taxon>Cyanophyceae</taxon>
        <taxon>Oscillatoriophycideae</taxon>
        <taxon>Chroococcales</taxon>
        <taxon>Microcystaceae</taxon>
        <taxon>Pannus</taxon>
    </lineage>
</organism>
<keyword evidence="2" id="KW-1185">Reference proteome</keyword>
<gene>
    <name evidence="1" type="ORF">V0288_17555</name>
</gene>
<evidence type="ECO:0000313" key="2">
    <source>
        <dbReference type="Proteomes" id="UP001328733"/>
    </source>
</evidence>
<protein>
    <submittedName>
        <fullName evidence="1">Uncharacterized protein</fullName>
    </submittedName>
</protein>
<accession>A0AAW9QXC4</accession>
<evidence type="ECO:0000313" key="1">
    <source>
        <dbReference type="EMBL" id="MEG3438937.1"/>
    </source>
</evidence>